<evidence type="ECO:0000256" key="1">
    <source>
        <dbReference type="ARBA" id="ARBA00010495"/>
    </source>
</evidence>
<evidence type="ECO:0000313" key="7">
    <source>
        <dbReference type="Proteomes" id="UP000524542"/>
    </source>
</evidence>
<dbReference type="EMBL" id="VZRH01006717">
    <property type="protein sequence ID" value="NWU01836.1"/>
    <property type="molecule type" value="Genomic_DNA"/>
</dbReference>
<reference evidence="6 7" key="1">
    <citation type="submission" date="2019-09" db="EMBL/GenBank/DDBJ databases">
        <title>Bird 10,000 Genomes (B10K) Project - Family phase.</title>
        <authorList>
            <person name="Zhang G."/>
        </authorList>
    </citation>
    <scope>NUCLEOTIDE SEQUENCE [LARGE SCALE GENOMIC DNA]</scope>
    <source>
        <strain evidence="6">B10K-DU-012-38</strain>
        <tissue evidence="6">Muscle</tissue>
    </source>
</reference>
<gene>
    <name evidence="6" type="primary">Fsip1</name>
    <name evidence="6" type="ORF">UROPYL_R04598</name>
</gene>
<evidence type="ECO:0000256" key="4">
    <source>
        <dbReference type="SAM" id="Coils"/>
    </source>
</evidence>
<accession>A0A7K5TDD9</accession>
<sequence>VDITSKSLDEISRPASSSRPNCRSLNTSMELLTPEPYLQKVDSPVSLAGGYQRGSLEDGCPAENTGDDKDKCDAQEVRTDQQTVESMTISLHKCLWNPDELSGCSSNLDSQDESTETQTSEFCEPSPGQPSNAKSDVTSQASKSCEPSPGKQDINAQIQAAIKKMNKLDTILEKQCFKEKVVKKQGREMRAMLWEELQCVRTTGSHEEVEDTNQFLAVFSSWHNTADPSHAKEGEICTSVFHTNTNSENYDFHKAQENQDYPSELETEKTAEKMHNKNKTSQHFIKKNIELARDSGNQFVMLEGERKRLTELLKDTEDGTELQDLEENVPVWQAPGEGYTPQPMEFHLLNEIDNKLQLLLSAGEFPALSNSSSTCPSQIYQEPLVYANRSLEIIPGEKVLRDNKEKRDQQNRLKEIDYQLESLERSLTEEQMSLSEEQLKTLLEECMQSQRTISNVTMPQSQESLSFGLSPPCYTSQDSTLHPTSSLSKMLVEDHIVGMLMAQEKAGLEDKSLCVNADSKIPGYYISKALAGSHLSKDSLAQTEEPDDLEGLQKMEDKSITEGYFMSRALSTKRLKKPSFLGEPLYCISMNNEPSTEADILSIPLQTKGGE</sequence>
<dbReference type="AlphaFoldDB" id="A0A7K5TDD9"/>
<feature type="region of interest" description="Disordered" evidence="5">
    <location>
        <begin position="105"/>
        <end position="152"/>
    </location>
</feature>
<dbReference type="PANTHER" id="PTHR22012:SF2">
    <property type="entry name" value="FIBROUS SHEATH-INTERACTING PROTEIN 1"/>
    <property type="match status" value="1"/>
</dbReference>
<keyword evidence="3 4" id="KW-0175">Coiled coil</keyword>
<dbReference type="Pfam" id="PF15554">
    <property type="entry name" value="FSIP1"/>
    <property type="match status" value="1"/>
</dbReference>
<comment type="similarity">
    <text evidence="1">Belongs to the FSIP1 family.</text>
</comment>
<protein>
    <recommendedName>
        <fullName evidence="2">Fibrous sheath-interacting protein 1</fullName>
    </recommendedName>
</protein>
<feature type="non-terminal residue" evidence="6">
    <location>
        <position position="611"/>
    </location>
</feature>
<name>A0A7K5TDD9_9FRIN</name>
<dbReference type="InterPro" id="IPR026246">
    <property type="entry name" value="Fsip1"/>
</dbReference>
<feature type="compositionally biased region" description="Basic and acidic residues" evidence="5">
    <location>
        <begin position="66"/>
        <end position="75"/>
    </location>
</feature>
<evidence type="ECO:0000256" key="3">
    <source>
        <dbReference type="ARBA" id="ARBA00023054"/>
    </source>
</evidence>
<proteinExistence type="inferred from homology"/>
<feature type="coiled-coil region" evidence="4">
    <location>
        <begin position="406"/>
        <end position="445"/>
    </location>
</feature>
<feature type="compositionally biased region" description="Polar residues" evidence="5">
    <location>
        <begin position="14"/>
        <end position="25"/>
    </location>
</feature>
<keyword evidence="7" id="KW-1185">Reference proteome</keyword>
<feature type="non-terminal residue" evidence="6">
    <location>
        <position position="1"/>
    </location>
</feature>
<dbReference type="PRINTS" id="PR02075">
    <property type="entry name" value="FIBSHEATHIP1"/>
</dbReference>
<comment type="caution">
    <text evidence="6">The sequence shown here is derived from an EMBL/GenBank/DDBJ whole genome shotgun (WGS) entry which is preliminary data.</text>
</comment>
<dbReference type="PANTHER" id="PTHR22012">
    <property type="entry name" value="FIBROUS SHEATH INTERACTING PROTEIN 1"/>
    <property type="match status" value="1"/>
</dbReference>
<evidence type="ECO:0000256" key="2">
    <source>
        <dbReference type="ARBA" id="ARBA00019480"/>
    </source>
</evidence>
<evidence type="ECO:0000256" key="5">
    <source>
        <dbReference type="SAM" id="MobiDB-lite"/>
    </source>
</evidence>
<evidence type="ECO:0000313" key="6">
    <source>
        <dbReference type="EMBL" id="NWU01836.1"/>
    </source>
</evidence>
<feature type="region of interest" description="Disordered" evidence="5">
    <location>
        <begin position="1"/>
        <end position="25"/>
    </location>
</feature>
<feature type="region of interest" description="Disordered" evidence="5">
    <location>
        <begin position="48"/>
        <end position="75"/>
    </location>
</feature>
<feature type="compositionally biased region" description="Polar residues" evidence="5">
    <location>
        <begin position="129"/>
        <end position="145"/>
    </location>
</feature>
<dbReference type="Proteomes" id="UP000524542">
    <property type="component" value="Unassembled WGS sequence"/>
</dbReference>
<organism evidence="6 7">
    <name type="scientific">Urocynchramus pylzowi</name>
    <dbReference type="NCBI Taxonomy" id="571890"/>
    <lineage>
        <taxon>Eukaryota</taxon>
        <taxon>Metazoa</taxon>
        <taxon>Chordata</taxon>
        <taxon>Craniata</taxon>
        <taxon>Vertebrata</taxon>
        <taxon>Euteleostomi</taxon>
        <taxon>Archelosauria</taxon>
        <taxon>Archosauria</taxon>
        <taxon>Dinosauria</taxon>
        <taxon>Saurischia</taxon>
        <taxon>Theropoda</taxon>
        <taxon>Coelurosauria</taxon>
        <taxon>Aves</taxon>
        <taxon>Neognathae</taxon>
        <taxon>Neoaves</taxon>
        <taxon>Telluraves</taxon>
        <taxon>Australaves</taxon>
        <taxon>Passeriformes</taxon>
        <taxon>Passeroidea</taxon>
        <taxon>Fringillidae</taxon>
        <taxon>Urocynchramus</taxon>
    </lineage>
</organism>